<evidence type="ECO:0000256" key="2">
    <source>
        <dbReference type="ARBA" id="ARBA00004653"/>
    </source>
</evidence>
<keyword evidence="7 10" id="KW-1133">Transmembrane helix</keyword>
<evidence type="ECO:0000256" key="7">
    <source>
        <dbReference type="ARBA" id="ARBA00022989"/>
    </source>
</evidence>
<evidence type="ECO:0000256" key="8">
    <source>
        <dbReference type="ARBA" id="ARBA00023034"/>
    </source>
</evidence>
<evidence type="ECO:0000256" key="1">
    <source>
        <dbReference type="ARBA" id="ARBA00002978"/>
    </source>
</evidence>
<dbReference type="EMBL" id="JACAZF010000006">
    <property type="protein sequence ID" value="KAF7301353.1"/>
    <property type="molecule type" value="Genomic_DNA"/>
</dbReference>
<keyword evidence="8" id="KW-0333">Golgi apparatus</keyword>
<feature type="transmembrane region" description="Helical" evidence="10">
    <location>
        <begin position="144"/>
        <end position="162"/>
    </location>
</feature>
<sequence length="283" mass="31474">MFAQLIPFLKALPRRILKWYISMPRYAKTILWLWILFEIFLVTVIALIGPSRVAQFLYDNAEKLAQSQFGWLIIGLLIACISFPPLAGHTTLTGLCGYAWGVPTGFYIAAPASLIGAAFAFTTLRLSFRKRLHNFSKTNEKWQALESVISAKGLSLIILIRMSPFPPWVYSNVLFASIGSVALWQFVVATLFVFPKLFLHVYIGSLLAALSDGEQRKHMDTQLKVLNGVLIGGSIFITIVASWFIYTSIQAHIRSLPGIPPEIDELAAEAIEDSEEAPLLTSV</sequence>
<dbReference type="AlphaFoldDB" id="A0A8H6W4E2"/>
<feature type="transmembrane region" description="Helical" evidence="10">
    <location>
        <begin position="225"/>
        <end position="246"/>
    </location>
</feature>
<dbReference type="Proteomes" id="UP000636479">
    <property type="component" value="Unassembled WGS sequence"/>
</dbReference>
<feature type="transmembrane region" description="Helical" evidence="10">
    <location>
        <begin position="29"/>
        <end position="48"/>
    </location>
</feature>
<evidence type="ECO:0000313" key="13">
    <source>
        <dbReference type="Proteomes" id="UP000636479"/>
    </source>
</evidence>
<dbReference type="GO" id="GO:0000022">
    <property type="term" value="P:mitotic spindle elongation"/>
    <property type="evidence" value="ECO:0007669"/>
    <property type="project" value="TreeGrafter"/>
</dbReference>
<feature type="transmembrane region" description="Helical" evidence="10">
    <location>
        <begin position="182"/>
        <end position="204"/>
    </location>
</feature>
<dbReference type="PANTHER" id="PTHR47549">
    <property type="entry name" value="GOLGI APPARATUS MEMBRANE PROTEIN TVP38-RELATED"/>
    <property type="match status" value="1"/>
</dbReference>
<dbReference type="InterPro" id="IPR051076">
    <property type="entry name" value="Golgi_membrane_TVP38/TMEM64"/>
</dbReference>
<comment type="function">
    <text evidence="1">Golgi membrane protein involved in vesicular trafficking and spindle migration.</text>
</comment>
<dbReference type="InterPro" id="IPR032816">
    <property type="entry name" value="VTT_dom"/>
</dbReference>
<feature type="domain" description="VTT" evidence="11">
    <location>
        <begin position="89"/>
        <end position="205"/>
    </location>
</feature>
<dbReference type="RefSeq" id="XP_037219353.1">
    <property type="nucleotide sequence ID" value="XM_037363709.1"/>
</dbReference>
<evidence type="ECO:0000256" key="6">
    <source>
        <dbReference type="ARBA" id="ARBA00022692"/>
    </source>
</evidence>
<name>A0A8H6W4E2_9AGAR</name>
<proteinExistence type="inferred from homology"/>
<feature type="transmembrane region" description="Helical" evidence="10">
    <location>
        <begin position="106"/>
        <end position="124"/>
    </location>
</feature>
<dbReference type="PANTHER" id="PTHR47549:SF1">
    <property type="entry name" value="GOLGI APPARATUS MEMBRANE PROTEIN TVP38"/>
    <property type="match status" value="1"/>
</dbReference>
<organism evidence="12 13">
    <name type="scientific">Mycena indigotica</name>
    <dbReference type="NCBI Taxonomy" id="2126181"/>
    <lineage>
        <taxon>Eukaryota</taxon>
        <taxon>Fungi</taxon>
        <taxon>Dikarya</taxon>
        <taxon>Basidiomycota</taxon>
        <taxon>Agaricomycotina</taxon>
        <taxon>Agaricomycetes</taxon>
        <taxon>Agaricomycetidae</taxon>
        <taxon>Agaricales</taxon>
        <taxon>Marasmiineae</taxon>
        <taxon>Mycenaceae</taxon>
        <taxon>Mycena</taxon>
    </lineage>
</organism>
<dbReference type="OrthoDB" id="166803at2759"/>
<dbReference type="GO" id="GO:0000139">
    <property type="term" value="C:Golgi membrane"/>
    <property type="evidence" value="ECO:0007669"/>
    <property type="project" value="UniProtKB-SubCell"/>
</dbReference>
<comment type="caution">
    <text evidence="12">The sequence shown here is derived from an EMBL/GenBank/DDBJ whole genome shotgun (WGS) entry which is preliminary data.</text>
</comment>
<protein>
    <recommendedName>
        <fullName evidence="4">Golgi apparatus membrane protein TVP38</fullName>
    </recommendedName>
    <alternativeName>
        <fullName evidence="5">Golgi apparatus membrane protein tvp38</fullName>
    </alternativeName>
</protein>
<comment type="similarity">
    <text evidence="3">Belongs to the TVP38/TMEM64 family.</text>
</comment>
<gene>
    <name evidence="12" type="ORF">MIND_00700500</name>
</gene>
<feature type="transmembrane region" description="Helical" evidence="10">
    <location>
        <begin position="69"/>
        <end position="86"/>
    </location>
</feature>
<evidence type="ECO:0000256" key="5">
    <source>
        <dbReference type="ARBA" id="ARBA00020673"/>
    </source>
</evidence>
<evidence type="ECO:0000256" key="3">
    <source>
        <dbReference type="ARBA" id="ARBA00008640"/>
    </source>
</evidence>
<dbReference type="Pfam" id="PF09335">
    <property type="entry name" value="VTT_dom"/>
    <property type="match status" value="1"/>
</dbReference>
<accession>A0A8H6W4E2</accession>
<evidence type="ECO:0000313" key="12">
    <source>
        <dbReference type="EMBL" id="KAF7301353.1"/>
    </source>
</evidence>
<evidence type="ECO:0000256" key="4">
    <source>
        <dbReference type="ARBA" id="ARBA00013533"/>
    </source>
</evidence>
<keyword evidence="13" id="KW-1185">Reference proteome</keyword>
<keyword evidence="6 10" id="KW-0812">Transmembrane</keyword>
<evidence type="ECO:0000259" key="11">
    <source>
        <dbReference type="Pfam" id="PF09335"/>
    </source>
</evidence>
<reference evidence="12" key="1">
    <citation type="submission" date="2020-05" db="EMBL/GenBank/DDBJ databases">
        <title>Mycena genomes resolve the evolution of fungal bioluminescence.</title>
        <authorList>
            <person name="Tsai I.J."/>
        </authorList>
    </citation>
    <scope>NUCLEOTIDE SEQUENCE</scope>
    <source>
        <strain evidence="12">171206Taipei</strain>
    </source>
</reference>
<evidence type="ECO:0000256" key="9">
    <source>
        <dbReference type="ARBA" id="ARBA00023136"/>
    </source>
</evidence>
<dbReference type="GO" id="GO:0016192">
    <property type="term" value="P:vesicle-mediated transport"/>
    <property type="evidence" value="ECO:0007669"/>
    <property type="project" value="TreeGrafter"/>
</dbReference>
<dbReference type="GeneID" id="59346225"/>
<keyword evidence="9 10" id="KW-0472">Membrane</keyword>
<comment type="subcellular location">
    <subcellularLocation>
        <location evidence="2">Golgi apparatus membrane</location>
        <topology evidence="2">Multi-pass membrane protein</topology>
    </subcellularLocation>
</comment>
<evidence type="ECO:0000256" key="10">
    <source>
        <dbReference type="SAM" id="Phobius"/>
    </source>
</evidence>